<feature type="compositionally biased region" description="Low complexity" evidence="1">
    <location>
        <begin position="63"/>
        <end position="77"/>
    </location>
</feature>
<dbReference type="RefSeq" id="WP_332863971.1">
    <property type="nucleotide sequence ID" value="NZ_JBAFSM010000007.1"/>
</dbReference>
<feature type="region of interest" description="Disordered" evidence="1">
    <location>
        <begin position="621"/>
        <end position="679"/>
    </location>
</feature>
<comment type="caution">
    <text evidence="2">The sequence shown here is derived from an EMBL/GenBank/DDBJ whole genome shotgun (WGS) entry which is preliminary data.</text>
</comment>
<feature type="compositionally biased region" description="Acidic residues" evidence="1">
    <location>
        <begin position="207"/>
        <end position="216"/>
    </location>
</feature>
<feature type="region of interest" description="Disordered" evidence="1">
    <location>
        <begin position="821"/>
        <end position="855"/>
    </location>
</feature>
<gene>
    <name evidence="2" type="ORF">V0288_05225</name>
</gene>
<feature type="region of interest" description="Disordered" evidence="1">
    <location>
        <begin position="750"/>
        <end position="782"/>
    </location>
</feature>
<feature type="compositionally biased region" description="Basic and acidic residues" evidence="1">
    <location>
        <begin position="268"/>
        <end position="278"/>
    </location>
</feature>
<accession>A0AAW9QHG1</accession>
<sequence length="919" mass="99580">MLKANDRVMYAGAPATVLKVWTKKAMILTQSFQKLNVFVTELASIDGQLEIPLDAPTARERATAPTDTTDTTDTTNAPTPPGPEFAPGDLVRSDGSRCPEGAIGEVLEVDPWTLWCRWPNGELGFLNRKTAVRAYSTPDEGIEREDKTAPEVPEFAPGDKVAYRETAGTVVAVHDETLTVKLPPDKYRSREYEARVYKSACRKIDSIPDDGIEDDSIAPAPDSIPDDGIEGEEVALVEDSIPDPWIEGEASDSPPESSIPDDGIEGGESDHPESSTPDKRRRSPRFSTGERVKMHPLGTPTQIADVAWSANEREWTYRLAGGSVYWCESELDPAGDRPDDSIPSDGIEGDGHPTASDSIPDDGIEGDSIAPAGDSVPPGGWKDPGFVLGEQVIVAGWKGERTILLPRWSDTYEEWFYQVSGTGGGWFRERQLSHVDDPTDSLIEEGIEGEESDRPGDSIPDDGIEGESDREDGTALSDGLEGEESDREGDSIPEGGIEGETVDRSLLDESIASPVLEPKFGRLDKVVYNGHEYRISSRIFEGGEWQYNIAPVREGSARERWVGESKLLLDFVPPEPKFALGQSVILPSRESPARIINRRWDSGCMVWMYRCEGQGQDCSEPFLSPADGIEPGGRPTASDSIPDVGIEREESDRTLAPIPDPWDETEGKTPAGDSIPAEGIEGEDGEAIEWKPGDLLRIGEEYGEVEDIIGNGILYRLVAPFAKPGRTWRMIARDLPERVDSIPWSEIGCEGISLDETSIDPSPGADSGTTGDSPDPSRTGEAIDVLEATTIRLLALREIIEAELIRRGVLSPPPGPIVGYSPPESFPTRIPSGEKVSPPAAGGKRSPGTASGTGSIGTYCKGEAEYYRYGYREGGRKRWKHIGPVTDATARSLADSIGEMIAAGLPASEILLIFERKAS</sequence>
<keyword evidence="3" id="KW-1185">Reference proteome</keyword>
<proteinExistence type="predicted"/>
<feature type="compositionally biased region" description="Low complexity" evidence="1">
    <location>
        <begin position="251"/>
        <end position="261"/>
    </location>
</feature>
<feature type="region of interest" description="Disordered" evidence="1">
    <location>
        <begin position="240"/>
        <end position="298"/>
    </location>
</feature>
<reference evidence="2 3" key="1">
    <citation type="submission" date="2024-01" db="EMBL/GenBank/DDBJ databases">
        <title>Genomic insights into the taxonomy and metabolism of the cyanobacterium Pannus brasiliensis CCIBt3594.</title>
        <authorList>
            <person name="Machado M."/>
            <person name="Botero N.B."/>
            <person name="Andreote A.P.D."/>
            <person name="Feitosa A.M.T."/>
            <person name="Popin R."/>
            <person name="Sivonen K."/>
            <person name="Fiore M.F."/>
        </authorList>
    </citation>
    <scope>NUCLEOTIDE SEQUENCE [LARGE SCALE GENOMIC DNA]</scope>
    <source>
        <strain evidence="2 3">CCIBt3594</strain>
    </source>
</reference>
<protein>
    <submittedName>
        <fullName evidence="2">Uncharacterized protein</fullName>
    </submittedName>
</protein>
<dbReference type="EMBL" id="JBAFSM010000007">
    <property type="protein sequence ID" value="MEG3436513.1"/>
    <property type="molecule type" value="Genomic_DNA"/>
</dbReference>
<feature type="region of interest" description="Disordered" evidence="1">
    <location>
        <begin position="53"/>
        <end position="88"/>
    </location>
</feature>
<name>A0AAW9QHG1_9CHRO</name>
<dbReference type="AlphaFoldDB" id="A0AAW9QHG1"/>
<feature type="compositionally biased region" description="Acidic residues" evidence="1">
    <location>
        <begin position="459"/>
        <end position="470"/>
    </location>
</feature>
<organism evidence="2 3">
    <name type="scientific">Pannus brasiliensis CCIBt3594</name>
    <dbReference type="NCBI Taxonomy" id="1427578"/>
    <lineage>
        <taxon>Bacteria</taxon>
        <taxon>Bacillati</taxon>
        <taxon>Cyanobacteriota</taxon>
        <taxon>Cyanophyceae</taxon>
        <taxon>Oscillatoriophycideae</taxon>
        <taxon>Chroococcales</taxon>
        <taxon>Microcystaceae</taxon>
        <taxon>Pannus</taxon>
    </lineage>
</organism>
<evidence type="ECO:0000256" key="1">
    <source>
        <dbReference type="SAM" id="MobiDB-lite"/>
    </source>
</evidence>
<dbReference type="Proteomes" id="UP001328733">
    <property type="component" value="Unassembled WGS sequence"/>
</dbReference>
<feature type="region of interest" description="Disordered" evidence="1">
    <location>
        <begin position="446"/>
        <end position="504"/>
    </location>
</feature>
<evidence type="ECO:0000313" key="2">
    <source>
        <dbReference type="EMBL" id="MEG3436513.1"/>
    </source>
</evidence>
<feature type="region of interest" description="Disordered" evidence="1">
    <location>
        <begin position="330"/>
        <end position="383"/>
    </location>
</feature>
<feature type="region of interest" description="Disordered" evidence="1">
    <location>
        <begin position="206"/>
        <end position="228"/>
    </location>
</feature>
<evidence type="ECO:0000313" key="3">
    <source>
        <dbReference type="Proteomes" id="UP001328733"/>
    </source>
</evidence>